<feature type="transmembrane region" description="Helical" evidence="6">
    <location>
        <begin position="121"/>
        <end position="143"/>
    </location>
</feature>
<feature type="transmembrane region" description="Helical" evidence="6">
    <location>
        <begin position="23"/>
        <end position="46"/>
    </location>
</feature>
<keyword evidence="2" id="KW-1003">Cell membrane</keyword>
<feature type="transmembrane region" description="Helical" evidence="6">
    <location>
        <begin position="52"/>
        <end position="73"/>
    </location>
</feature>
<evidence type="ECO:0000256" key="5">
    <source>
        <dbReference type="ARBA" id="ARBA00023136"/>
    </source>
</evidence>
<keyword evidence="7" id="KW-0808">Transferase</keyword>
<protein>
    <submittedName>
        <fullName evidence="7">Predicted UbiA prenyltransferase</fullName>
    </submittedName>
</protein>
<evidence type="ECO:0000256" key="6">
    <source>
        <dbReference type="SAM" id="Phobius"/>
    </source>
</evidence>
<evidence type="ECO:0000256" key="4">
    <source>
        <dbReference type="ARBA" id="ARBA00022989"/>
    </source>
</evidence>
<dbReference type="EMBL" id="FPLD01000040">
    <property type="protein sequence ID" value="SGY91342.1"/>
    <property type="molecule type" value="Genomic_DNA"/>
</dbReference>
<reference evidence="7 8" key="1">
    <citation type="submission" date="2016-11" db="EMBL/GenBank/DDBJ databases">
        <authorList>
            <person name="Jaros S."/>
            <person name="Januszkiewicz K."/>
            <person name="Wedrychowicz H."/>
        </authorList>
    </citation>
    <scope>NUCLEOTIDE SEQUENCE [LARGE SCALE GENOMIC DNA]</scope>
    <source>
        <strain evidence="7">NVI 5450</strain>
    </source>
</reference>
<feature type="transmembrane region" description="Helical" evidence="6">
    <location>
        <begin position="186"/>
        <end position="204"/>
    </location>
</feature>
<keyword evidence="4 6" id="KW-1133">Transmembrane helix</keyword>
<evidence type="ECO:0000313" key="7">
    <source>
        <dbReference type="EMBL" id="SGY91342.1"/>
    </source>
</evidence>
<name>A0A1K9ZAH9_9GAMM</name>
<dbReference type="GO" id="GO:0016765">
    <property type="term" value="F:transferase activity, transferring alkyl or aryl (other than methyl) groups"/>
    <property type="evidence" value="ECO:0007669"/>
    <property type="project" value="InterPro"/>
</dbReference>
<feature type="transmembrane region" description="Helical" evidence="6">
    <location>
        <begin position="257"/>
        <end position="280"/>
    </location>
</feature>
<dbReference type="GO" id="GO:0016020">
    <property type="term" value="C:membrane"/>
    <property type="evidence" value="ECO:0007669"/>
    <property type="project" value="UniProtKB-SubCell"/>
</dbReference>
<proteinExistence type="predicted"/>
<feature type="transmembrane region" description="Helical" evidence="6">
    <location>
        <begin position="292"/>
        <end position="309"/>
    </location>
</feature>
<gene>
    <name evidence="7" type="ORF">NVI5450_1232</name>
</gene>
<comment type="subcellular location">
    <subcellularLocation>
        <location evidence="1">Membrane</location>
        <topology evidence="1">Multi-pass membrane protein</topology>
    </subcellularLocation>
</comment>
<dbReference type="AlphaFoldDB" id="A0A1K9ZAH9"/>
<keyword evidence="3 6" id="KW-0812">Transmembrane</keyword>
<evidence type="ECO:0000256" key="3">
    <source>
        <dbReference type="ARBA" id="ARBA00022692"/>
    </source>
</evidence>
<evidence type="ECO:0000256" key="1">
    <source>
        <dbReference type="ARBA" id="ARBA00004141"/>
    </source>
</evidence>
<evidence type="ECO:0000313" key="8">
    <source>
        <dbReference type="Proteomes" id="UP000183794"/>
    </source>
</evidence>
<sequence length="310" mass="35107">MTQALTLNDSIHKRILGWIDERFPLPNAVLFFILYLLSAVVARATHNGESSLVLFDIVSCLVTWLLFLLVRIFDEHKDYELDVLNHPKRVLQSGLVTLNNLKVLGVISIVSQVLISLYLDAFSFGSVTFSWAIMFVYLCLMGVEFFCGEWLEKRLTLYAFSHMLLMPITVYWLANLAVPGIELNTPLILTMLLSFVSGFCFEITRKTRGPEEERETVDSYSKIFGTKGSAFVIILLLSGMLFLQILLLLSLDVSIVWIYVIASSAMFVYSLKFILSFIRYPTLAAREKNETAIGLNLLVGYLIVIIATFI</sequence>
<accession>A0A1K9ZAH9</accession>
<feature type="transmembrane region" description="Helical" evidence="6">
    <location>
        <begin position="155"/>
        <end position="174"/>
    </location>
</feature>
<organism evidence="7 8">
    <name type="scientific">Moritella viscosa</name>
    <dbReference type="NCBI Taxonomy" id="80854"/>
    <lineage>
        <taxon>Bacteria</taxon>
        <taxon>Pseudomonadati</taxon>
        <taxon>Pseudomonadota</taxon>
        <taxon>Gammaproteobacteria</taxon>
        <taxon>Alteromonadales</taxon>
        <taxon>Moritellaceae</taxon>
        <taxon>Moritella</taxon>
    </lineage>
</organism>
<dbReference type="Proteomes" id="UP000183794">
    <property type="component" value="Unassembled WGS sequence"/>
</dbReference>
<dbReference type="Gene3D" id="1.10.357.140">
    <property type="entry name" value="UbiA prenyltransferase"/>
    <property type="match status" value="1"/>
</dbReference>
<dbReference type="OrthoDB" id="6456825at2"/>
<dbReference type="RefSeq" id="WP_075497037.1">
    <property type="nucleotide sequence ID" value="NZ_CAWRBC010000120.1"/>
</dbReference>
<keyword evidence="5 6" id="KW-0472">Membrane</keyword>
<feature type="transmembrane region" description="Helical" evidence="6">
    <location>
        <begin position="94"/>
        <end position="115"/>
    </location>
</feature>
<evidence type="ECO:0000256" key="2">
    <source>
        <dbReference type="ARBA" id="ARBA00022475"/>
    </source>
</evidence>
<dbReference type="Pfam" id="PF01040">
    <property type="entry name" value="UbiA"/>
    <property type="match status" value="1"/>
</dbReference>
<feature type="transmembrane region" description="Helical" evidence="6">
    <location>
        <begin position="230"/>
        <end position="251"/>
    </location>
</feature>
<dbReference type="InterPro" id="IPR044878">
    <property type="entry name" value="UbiA_sf"/>
</dbReference>
<dbReference type="InterPro" id="IPR000537">
    <property type="entry name" value="UbiA_prenyltransferase"/>
</dbReference>